<evidence type="ECO:0000313" key="4">
    <source>
        <dbReference type="Proteomes" id="UP000019225"/>
    </source>
</evidence>
<gene>
    <name evidence="3" type="ORF">KALB_3640</name>
</gene>
<name>W5WFQ1_9PSEU</name>
<evidence type="ECO:0000259" key="2">
    <source>
        <dbReference type="Pfam" id="PF09851"/>
    </source>
</evidence>
<reference evidence="3 4" key="1">
    <citation type="journal article" date="2014" name="BMC Genomics">
        <title>Complete genome sequence of producer of the glycopeptide antibiotic Aculeximycin Kutzneria albida DSM 43870T, a representative of minor genus of Pseudonocardiaceae.</title>
        <authorList>
            <person name="Rebets Y."/>
            <person name="Tokovenko B."/>
            <person name="Lushchyk I."/>
            <person name="Ruckert C."/>
            <person name="Zaburannyi N."/>
            <person name="Bechthold A."/>
            <person name="Kalinowski J."/>
            <person name="Luzhetskyy A."/>
        </authorList>
    </citation>
    <scope>NUCLEOTIDE SEQUENCE [LARGE SCALE GENOMIC DNA]</scope>
    <source>
        <strain evidence="3">DSM 43870</strain>
    </source>
</reference>
<feature type="transmembrane region" description="Helical" evidence="1">
    <location>
        <begin position="12"/>
        <end position="37"/>
    </location>
</feature>
<organism evidence="3 4">
    <name type="scientific">Kutzneria albida DSM 43870</name>
    <dbReference type="NCBI Taxonomy" id="1449976"/>
    <lineage>
        <taxon>Bacteria</taxon>
        <taxon>Bacillati</taxon>
        <taxon>Actinomycetota</taxon>
        <taxon>Actinomycetes</taxon>
        <taxon>Pseudonocardiales</taxon>
        <taxon>Pseudonocardiaceae</taxon>
        <taxon>Kutzneria</taxon>
    </lineage>
</organism>
<evidence type="ECO:0000313" key="3">
    <source>
        <dbReference type="EMBL" id="AHH97004.1"/>
    </source>
</evidence>
<sequence>MMPWYYGSEAGWLVPLTMTLGMLLFWGGLVAVIVVVLRHRQFARRTPQEVLAERLAKGEIDEQEYQRLRDLVRG</sequence>
<dbReference type="HOGENOM" id="CLU_159099_1_0_11"/>
<feature type="domain" description="SHOCT" evidence="2">
    <location>
        <begin position="49"/>
        <end position="70"/>
    </location>
</feature>
<dbReference type="KEGG" id="kal:KALB_3640"/>
<keyword evidence="4" id="KW-1185">Reference proteome</keyword>
<dbReference type="AlphaFoldDB" id="W5WFQ1"/>
<accession>W5WFQ1</accession>
<keyword evidence="1" id="KW-0812">Transmembrane</keyword>
<dbReference type="Proteomes" id="UP000019225">
    <property type="component" value="Chromosome"/>
</dbReference>
<dbReference type="OrthoDB" id="3748887at2"/>
<keyword evidence="1" id="KW-0472">Membrane</keyword>
<keyword evidence="1" id="KW-1133">Transmembrane helix</keyword>
<dbReference type="STRING" id="1449976.KALB_3640"/>
<evidence type="ECO:0000256" key="1">
    <source>
        <dbReference type="SAM" id="Phobius"/>
    </source>
</evidence>
<dbReference type="eggNOG" id="COG3462">
    <property type="taxonomic scope" value="Bacteria"/>
</dbReference>
<protein>
    <recommendedName>
        <fullName evidence="2">SHOCT domain-containing protein</fullName>
    </recommendedName>
</protein>
<dbReference type="Pfam" id="PF09851">
    <property type="entry name" value="SHOCT"/>
    <property type="match status" value="1"/>
</dbReference>
<dbReference type="EMBL" id="CP007155">
    <property type="protein sequence ID" value="AHH97004.1"/>
    <property type="molecule type" value="Genomic_DNA"/>
</dbReference>
<proteinExistence type="predicted"/>
<dbReference type="InterPro" id="IPR018649">
    <property type="entry name" value="SHOCT"/>
</dbReference>